<dbReference type="RefSeq" id="WP_269039081.1">
    <property type="nucleotide sequence ID" value="NZ_CP114040.1"/>
</dbReference>
<keyword evidence="2" id="KW-1185">Reference proteome</keyword>
<protein>
    <submittedName>
        <fullName evidence="1">Uncharacterized protein</fullName>
    </submittedName>
</protein>
<reference evidence="1" key="1">
    <citation type="submission" date="2022-11" db="EMBL/GenBank/DDBJ databases">
        <title>Minimal conservation of predation-associated metabolite biosynthetic gene clusters underscores biosynthetic potential of Myxococcota including descriptions for ten novel species: Archangium lansinium sp. nov., Myxococcus landrumus sp. nov., Nannocystis bai.</title>
        <authorList>
            <person name="Ahearne A."/>
            <person name="Stevens C."/>
            <person name="Dowd S."/>
        </authorList>
    </citation>
    <scope>NUCLEOTIDE SEQUENCE</scope>
    <source>
        <strain evidence="1">Fl3</strain>
    </source>
</reference>
<organism evidence="1 2">
    <name type="scientific">Nannocystis punicea</name>
    <dbReference type="NCBI Taxonomy" id="2995304"/>
    <lineage>
        <taxon>Bacteria</taxon>
        <taxon>Pseudomonadati</taxon>
        <taxon>Myxococcota</taxon>
        <taxon>Polyangia</taxon>
        <taxon>Nannocystales</taxon>
        <taxon>Nannocystaceae</taxon>
        <taxon>Nannocystis</taxon>
    </lineage>
</organism>
<gene>
    <name evidence="1" type="ORF">O0S08_11250</name>
</gene>
<evidence type="ECO:0000313" key="1">
    <source>
        <dbReference type="EMBL" id="WAS96717.1"/>
    </source>
</evidence>
<name>A0ABY7HBS3_9BACT</name>
<dbReference type="EMBL" id="CP114040">
    <property type="protein sequence ID" value="WAS96717.1"/>
    <property type="molecule type" value="Genomic_DNA"/>
</dbReference>
<evidence type="ECO:0000313" key="2">
    <source>
        <dbReference type="Proteomes" id="UP001164459"/>
    </source>
</evidence>
<accession>A0ABY7HBS3</accession>
<sequence length="250" mass="28788">MSSGPLEHAERRRAQIEEVRALRAGLAALIAGRTTREELSRWLRELWPPGSGQGGPFLWQPAACVYDSLLSLNRRWGEQELVREVELRAYLRWLGEGECCFTDDGDSLFVLHRDIDELAAWAGVEAVRWWHSGLGWWTSLQFGSPASRRVFVVHSALERPDVVGFHPQRGVAREEAIRELFEVLAIDDADVTRVDPQIDLERLPRWALIRQDDNGNRFEIARFRSYTKAYAQERTLTARGHKQLYWVEPA</sequence>
<dbReference type="Proteomes" id="UP001164459">
    <property type="component" value="Chromosome"/>
</dbReference>
<proteinExistence type="predicted"/>